<dbReference type="Pfam" id="PF06209">
    <property type="entry name" value="COBRA1"/>
    <property type="match status" value="1"/>
</dbReference>
<sequence length="621" mass="70700">MAEKPQEPLIGQVGGGYIRKALSISDPKRVIAEIQEDHELHVPSLPHIVPLLDQSGCSRHILHLECLNALKKSLLERINPTLTTQDYDALLDKSLGYLHVPQLREIPLALLALRPTKLSPGATARIINEPDLFALCPMEVKRHIWSEDQALFRDYVLALLKGYQHDTNLLTACGEICPVDSARVLMMRRQHPSVTALVEAIHTNRTLYDVVLRILRSNFLSSGDRVYCAIRFDLLMKMHDKDLPEIYNSDPCYRLAWSLDACMRISMDDRRVHQIQKFFDSVPREDAMYGDIAMILYGHSVYNMFAHQVLQMIRKDCEVQASVQSNSTLRWTATIMKLGTRAQIMIQMRDFKIQRIEKEVTAKFIPALAQVVKGDLEREQARVRRRLEEDKEDEDLGYWSEDEEPEDEDLGRVEHLTDTEIAIIADNSVACSVFNQYILDRCKRLDLYALLQALPVLLATQPLTSHPDSFLSLVQSMVTYLTSELQPLFGKFLTRPRLREVVVTHFFLRCVSESSLVLQQVFRLCNSFLVLLTMSPSAFSNPVTQPNKNDAFRVIIEWMEEACAKGQVHRQDPQAVEACAQVIRQASITVGAAHNVLRNQTHVRQFLEDSSSSATAPMEAV</sequence>
<keyword evidence="2" id="KW-1185">Reference proteome</keyword>
<dbReference type="GO" id="GO:0034244">
    <property type="term" value="P:negative regulation of transcription elongation by RNA polymerase II"/>
    <property type="evidence" value="ECO:0007669"/>
    <property type="project" value="TreeGrafter"/>
</dbReference>
<dbReference type="Proteomes" id="UP001150925">
    <property type="component" value="Unassembled WGS sequence"/>
</dbReference>
<reference evidence="1" key="1">
    <citation type="submission" date="2022-07" db="EMBL/GenBank/DDBJ databases">
        <title>Phylogenomic reconstructions and comparative analyses of Kickxellomycotina fungi.</title>
        <authorList>
            <person name="Reynolds N.K."/>
            <person name="Stajich J.E."/>
            <person name="Barry K."/>
            <person name="Grigoriev I.V."/>
            <person name="Crous P."/>
            <person name="Smith M.E."/>
        </authorList>
    </citation>
    <scope>NUCLEOTIDE SEQUENCE</scope>
    <source>
        <strain evidence="1">RSA 1196</strain>
    </source>
</reference>
<comment type="caution">
    <text evidence="1">The sequence shown here is derived from an EMBL/GenBank/DDBJ whole genome shotgun (WGS) entry which is preliminary data.</text>
</comment>
<name>A0A9W8E9U8_9FUNG</name>
<proteinExistence type="predicted"/>
<accession>A0A9W8E9U8</accession>
<organism evidence="1 2">
    <name type="scientific">Dispira parvispora</name>
    <dbReference type="NCBI Taxonomy" id="1520584"/>
    <lineage>
        <taxon>Eukaryota</taxon>
        <taxon>Fungi</taxon>
        <taxon>Fungi incertae sedis</taxon>
        <taxon>Zoopagomycota</taxon>
        <taxon>Kickxellomycotina</taxon>
        <taxon>Dimargaritomycetes</taxon>
        <taxon>Dimargaritales</taxon>
        <taxon>Dimargaritaceae</taxon>
        <taxon>Dispira</taxon>
    </lineage>
</organism>
<dbReference type="AlphaFoldDB" id="A0A9W8E9U8"/>
<protein>
    <submittedName>
        <fullName evidence="1">Uncharacterized protein</fullName>
    </submittedName>
</protein>
<dbReference type="InterPro" id="IPR010405">
    <property type="entry name" value="COBRA1"/>
</dbReference>
<dbReference type="PANTHER" id="PTHR13503:SF3">
    <property type="entry name" value="NEGATIVE ELONGATION FACTOR B"/>
    <property type="match status" value="1"/>
</dbReference>
<dbReference type="OrthoDB" id="5548359at2759"/>
<gene>
    <name evidence="1" type="ORF">IWQ62_000265</name>
</gene>
<dbReference type="EMBL" id="JANBPY010000010">
    <property type="protein sequence ID" value="KAJ1969988.1"/>
    <property type="molecule type" value="Genomic_DNA"/>
</dbReference>
<evidence type="ECO:0000313" key="1">
    <source>
        <dbReference type="EMBL" id="KAJ1969988.1"/>
    </source>
</evidence>
<dbReference type="PANTHER" id="PTHR13503">
    <property type="entry name" value="NEGATIVE ELONGATION FACTOR COMPLEX MEMBER B"/>
    <property type="match status" value="1"/>
</dbReference>
<dbReference type="GO" id="GO:0032021">
    <property type="term" value="C:NELF complex"/>
    <property type="evidence" value="ECO:0007669"/>
    <property type="project" value="TreeGrafter"/>
</dbReference>
<evidence type="ECO:0000313" key="2">
    <source>
        <dbReference type="Proteomes" id="UP001150925"/>
    </source>
</evidence>